<gene>
    <name evidence="2" type="ORF">LSAT_V11C700366540</name>
</gene>
<dbReference type="PANTHER" id="PTHR33116">
    <property type="entry name" value="REVERSE TRANSCRIPTASE ZINC-BINDING DOMAIN-CONTAINING PROTEIN-RELATED-RELATED"/>
    <property type="match status" value="1"/>
</dbReference>
<name>A0A9R1X1U7_LACSA</name>
<sequence>MLKNKYSKSRIHDININDSWSSDPQEIMKEVFEYYNAKFHEPVPNIPKLINPFFKKLHPSQCSLIESPFSIEEIKAAIWGCGAEKAPGPDGYTFKFIKEKWECMKDDIIRYIRHFEKTRLFSKGCNSSFITLVPKIVAKILANRLKGVIGSVVDEVQSTFICGRNILDSPLTMNEIYNWARKNKLSIFLFKVDFEKAFATINWSYLDSVMEQMEFGNKWRKWIFGCLSSARASVLVNGTPTDEFQVTRGVRQGDPLSPFLFKIAMEGLHMVIQGAVDRSLIQGAKLPNSGPTISHLFYADDAIFSGVWDSRSIRNLSRILKCFEISSGLKVNFQKSRLFGMCVPEYEIQTMTQVLGCRKSAFPFTYLGVPVGANMLLKNNWKPVINKFQAKLSNWKANCLSFGGRLTLIKSVLGSLLTYYLSLFKAPQGVLDELEKLRRRFLWGSTDEKRKLHWVDWNLVTANKNNGGLGVGTLKAQNIALLTKWWWRLKNESDYIWTEVINSIHNFDKHPAYYLTKKNATGVWSNISKAISSLLNYNIDPTSLFSLVPGANIKILFWKDIWCGDIPLQAKFPLLYNLETVKRCSLMDRLCRSGFAWNWRTTSFDADSLLELHEFHKLVGSVNFSQSFKVGFRFKPNPDGIYLVNSLRREVDSKIIQYKGPLIL</sequence>
<dbReference type="InterPro" id="IPR043502">
    <property type="entry name" value="DNA/RNA_pol_sf"/>
</dbReference>
<accession>A0A9R1X1U7</accession>
<evidence type="ECO:0000259" key="1">
    <source>
        <dbReference type="PROSITE" id="PS50878"/>
    </source>
</evidence>
<dbReference type="Pfam" id="PF00078">
    <property type="entry name" value="RVT_1"/>
    <property type="match status" value="1"/>
</dbReference>
<dbReference type="PROSITE" id="PS50878">
    <property type="entry name" value="RT_POL"/>
    <property type="match status" value="1"/>
</dbReference>
<evidence type="ECO:0000313" key="2">
    <source>
        <dbReference type="EMBL" id="KAJ0197470.1"/>
    </source>
</evidence>
<dbReference type="SUPFAM" id="SSF56672">
    <property type="entry name" value="DNA/RNA polymerases"/>
    <property type="match status" value="1"/>
</dbReference>
<keyword evidence="3" id="KW-1185">Reference proteome</keyword>
<dbReference type="InterPro" id="IPR000477">
    <property type="entry name" value="RT_dom"/>
</dbReference>
<comment type="caution">
    <text evidence="2">The sequence shown here is derived from an EMBL/GenBank/DDBJ whole genome shotgun (WGS) entry which is preliminary data.</text>
</comment>
<proteinExistence type="predicted"/>
<protein>
    <recommendedName>
        <fullName evidence="1">Reverse transcriptase domain-containing protein</fullName>
    </recommendedName>
</protein>
<dbReference type="AlphaFoldDB" id="A0A9R1X1U7"/>
<dbReference type="PANTHER" id="PTHR33116:SF79">
    <property type="entry name" value="REVERSE TRANSCRIPTASE DOMAIN, ZINC FINGER, CCHC-TYPE-RELATED"/>
    <property type="match status" value="1"/>
</dbReference>
<dbReference type="Proteomes" id="UP000235145">
    <property type="component" value="Unassembled WGS sequence"/>
</dbReference>
<organism evidence="2 3">
    <name type="scientific">Lactuca sativa</name>
    <name type="common">Garden lettuce</name>
    <dbReference type="NCBI Taxonomy" id="4236"/>
    <lineage>
        <taxon>Eukaryota</taxon>
        <taxon>Viridiplantae</taxon>
        <taxon>Streptophyta</taxon>
        <taxon>Embryophyta</taxon>
        <taxon>Tracheophyta</taxon>
        <taxon>Spermatophyta</taxon>
        <taxon>Magnoliopsida</taxon>
        <taxon>eudicotyledons</taxon>
        <taxon>Gunneridae</taxon>
        <taxon>Pentapetalae</taxon>
        <taxon>asterids</taxon>
        <taxon>campanulids</taxon>
        <taxon>Asterales</taxon>
        <taxon>Asteraceae</taxon>
        <taxon>Cichorioideae</taxon>
        <taxon>Cichorieae</taxon>
        <taxon>Lactucinae</taxon>
        <taxon>Lactuca</taxon>
    </lineage>
</organism>
<reference evidence="2 3" key="1">
    <citation type="journal article" date="2017" name="Nat. Commun.">
        <title>Genome assembly with in vitro proximity ligation data and whole-genome triplication in lettuce.</title>
        <authorList>
            <person name="Reyes-Chin-Wo S."/>
            <person name="Wang Z."/>
            <person name="Yang X."/>
            <person name="Kozik A."/>
            <person name="Arikit S."/>
            <person name="Song C."/>
            <person name="Xia L."/>
            <person name="Froenicke L."/>
            <person name="Lavelle D.O."/>
            <person name="Truco M.J."/>
            <person name="Xia R."/>
            <person name="Zhu S."/>
            <person name="Xu C."/>
            <person name="Xu H."/>
            <person name="Xu X."/>
            <person name="Cox K."/>
            <person name="Korf I."/>
            <person name="Meyers B.C."/>
            <person name="Michelmore R.W."/>
        </authorList>
    </citation>
    <scope>NUCLEOTIDE SEQUENCE [LARGE SCALE GENOMIC DNA]</scope>
    <source>
        <strain evidence="3">cv. Salinas</strain>
        <tissue evidence="2">Seedlings</tissue>
    </source>
</reference>
<dbReference type="EMBL" id="NBSK02000007">
    <property type="protein sequence ID" value="KAJ0197470.1"/>
    <property type="molecule type" value="Genomic_DNA"/>
</dbReference>
<feature type="domain" description="Reverse transcriptase" evidence="1">
    <location>
        <begin position="1"/>
        <end position="371"/>
    </location>
</feature>
<dbReference type="CDD" id="cd01650">
    <property type="entry name" value="RT_nLTR_like"/>
    <property type="match status" value="1"/>
</dbReference>
<evidence type="ECO:0000313" key="3">
    <source>
        <dbReference type="Proteomes" id="UP000235145"/>
    </source>
</evidence>